<dbReference type="OrthoDB" id="194677at2157"/>
<keyword evidence="3" id="KW-1185">Reference proteome</keyword>
<dbReference type="SUPFAM" id="SSF55729">
    <property type="entry name" value="Acyl-CoA N-acyltransferases (Nat)"/>
    <property type="match status" value="1"/>
</dbReference>
<accession>M0MIL8</accession>
<organism evidence="2 3">
    <name type="scientific">Halococcus morrhuae DSM 1307</name>
    <dbReference type="NCBI Taxonomy" id="931277"/>
    <lineage>
        <taxon>Archaea</taxon>
        <taxon>Methanobacteriati</taxon>
        <taxon>Methanobacteriota</taxon>
        <taxon>Stenosarchaea group</taxon>
        <taxon>Halobacteria</taxon>
        <taxon>Halobacteriales</taxon>
        <taxon>Halococcaceae</taxon>
        <taxon>Halococcus</taxon>
    </lineage>
</organism>
<name>M0MIL8_HALMO</name>
<feature type="domain" description="N-acetyltransferase" evidence="1">
    <location>
        <begin position="1"/>
        <end position="122"/>
    </location>
</feature>
<dbReference type="CDD" id="cd04301">
    <property type="entry name" value="NAT_SF"/>
    <property type="match status" value="1"/>
</dbReference>
<dbReference type="RefSeq" id="WP_004053865.1">
    <property type="nucleotide sequence ID" value="NZ_AOMC01000109.1"/>
</dbReference>
<dbReference type="Proteomes" id="UP000011568">
    <property type="component" value="Unassembled WGS sequence"/>
</dbReference>
<dbReference type="GO" id="GO:0016747">
    <property type="term" value="F:acyltransferase activity, transferring groups other than amino-acyl groups"/>
    <property type="evidence" value="ECO:0007669"/>
    <property type="project" value="InterPro"/>
</dbReference>
<dbReference type="eggNOG" id="arCOG04721">
    <property type="taxonomic scope" value="Archaea"/>
</dbReference>
<dbReference type="PATRIC" id="fig|931277.6.peg.1664"/>
<dbReference type="Gene3D" id="3.40.630.30">
    <property type="match status" value="1"/>
</dbReference>
<reference evidence="2 3" key="1">
    <citation type="journal article" date="2014" name="PLoS Genet.">
        <title>Phylogenetically driven sequencing of extremely halophilic archaea reveals strategies for static and dynamic osmo-response.</title>
        <authorList>
            <person name="Becker E.A."/>
            <person name="Seitzer P.M."/>
            <person name="Tritt A."/>
            <person name="Larsen D."/>
            <person name="Krusor M."/>
            <person name="Yao A.I."/>
            <person name="Wu D."/>
            <person name="Madern D."/>
            <person name="Eisen J.A."/>
            <person name="Darling A.E."/>
            <person name="Facciotti M.T."/>
        </authorList>
    </citation>
    <scope>NUCLEOTIDE SEQUENCE [LARGE SCALE GENOMIC DNA]</scope>
    <source>
        <strain evidence="2 3">DSM 1307</strain>
    </source>
</reference>
<evidence type="ECO:0000313" key="3">
    <source>
        <dbReference type="Proteomes" id="UP000011568"/>
    </source>
</evidence>
<dbReference type="STRING" id="931277.C448_08504"/>
<dbReference type="PROSITE" id="PS51186">
    <property type="entry name" value="GNAT"/>
    <property type="match status" value="1"/>
</dbReference>
<evidence type="ECO:0000313" key="2">
    <source>
        <dbReference type="EMBL" id="EMA44300.1"/>
    </source>
</evidence>
<protein>
    <submittedName>
        <fullName evidence="2">Acetyltransferase</fullName>
    </submittedName>
</protein>
<dbReference type="InterPro" id="IPR000182">
    <property type="entry name" value="GNAT_dom"/>
</dbReference>
<gene>
    <name evidence="2" type="ORF">C448_08504</name>
</gene>
<proteinExistence type="predicted"/>
<dbReference type="InterPro" id="IPR016181">
    <property type="entry name" value="Acyl_CoA_acyltransferase"/>
</dbReference>
<evidence type="ECO:0000259" key="1">
    <source>
        <dbReference type="PROSITE" id="PS51186"/>
    </source>
</evidence>
<dbReference type="AlphaFoldDB" id="M0MIL8"/>
<dbReference type="Pfam" id="PF13508">
    <property type="entry name" value="Acetyltransf_7"/>
    <property type="match status" value="1"/>
</dbReference>
<comment type="caution">
    <text evidence="2">The sequence shown here is derived from an EMBL/GenBank/DDBJ whole genome shotgun (WGS) entry which is preliminary data.</text>
</comment>
<sequence length="122" mass="13546">MEIRPADPSELPPVMNVLDGASLAVDADTVRERSRADAVWIAVADDRCLGACVLDGQEIDAIAVRRRRRGQGIGTRLVEHAAAATAGDLRAEFHRRVRPFYGSLKFTIEPTDEPDRFRGRYE</sequence>
<dbReference type="EMBL" id="AOMC01000109">
    <property type="protein sequence ID" value="EMA44300.1"/>
    <property type="molecule type" value="Genomic_DNA"/>
</dbReference>
<keyword evidence="2" id="KW-0808">Transferase</keyword>